<dbReference type="RefSeq" id="WP_145860343.1">
    <property type="nucleotide sequence ID" value="NZ_RPFW01000008.1"/>
</dbReference>
<accession>A0A6P2BNQ0</accession>
<keyword evidence="2" id="KW-1185">Reference proteome</keyword>
<evidence type="ECO:0000313" key="2">
    <source>
        <dbReference type="Proteomes" id="UP000460272"/>
    </source>
</evidence>
<sequence length="157" mass="17531">MKPRTRDWPAGGEKPAGGPHWIAERKFRRGDAPEVRRFAQAFGWRASLRGGQLPDFVLAVNEAAASVTARRPGTARVRLWSAGTRVYCEVHGDAIIKRDIGGGRHGEVEALRRYVLRRVCDYFRVASGPDDTRVLLTMAVRRAARDPSGRAGMRRPR</sequence>
<comment type="caution">
    <text evidence="1">The sequence shown here is derived from an EMBL/GenBank/DDBJ whole genome shotgun (WGS) entry which is preliminary data.</text>
</comment>
<gene>
    <name evidence="1" type="ORF">EAS64_35595</name>
</gene>
<name>A0A6P2BNQ0_9ACTN</name>
<dbReference type="EMBL" id="RPFW01000008">
    <property type="protein sequence ID" value="TVZ00689.1"/>
    <property type="molecule type" value="Genomic_DNA"/>
</dbReference>
<dbReference type="AlphaFoldDB" id="A0A6P2BNQ0"/>
<dbReference type="Proteomes" id="UP000460272">
    <property type="component" value="Unassembled WGS sequence"/>
</dbReference>
<organism evidence="1 2">
    <name type="scientific">Trebonia kvetii</name>
    <dbReference type="NCBI Taxonomy" id="2480626"/>
    <lineage>
        <taxon>Bacteria</taxon>
        <taxon>Bacillati</taxon>
        <taxon>Actinomycetota</taxon>
        <taxon>Actinomycetes</taxon>
        <taxon>Streptosporangiales</taxon>
        <taxon>Treboniaceae</taxon>
        <taxon>Trebonia</taxon>
    </lineage>
</organism>
<reference evidence="1 2" key="1">
    <citation type="submission" date="2018-11" db="EMBL/GenBank/DDBJ databases">
        <title>Trebonia kvetii gen.nov., sp.nov., a novel acidophilic actinobacterium, and proposal of the new actinobacterial family Treboniaceae fam. nov.</title>
        <authorList>
            <person name="Rapoport D."/>
            <person name="Sagova-Mareckova M."/>
            <person name="Sedlacek I."/>
            <person name="Provaznik J."/>
            <person name="Kralova S."/>
            <person name="Pavlinic D."/>
            <person name="Benes V."/>
            <person name="Kopecky J."/>
        </authorList>
    </citation>
    <scope>NUCLEOTIDE SEQUENCE [LARGE SCALE GENOMIC DNA]</scope>
    <source>
        <strain evidence="1 2">15Tr583</strain>
    </source>
</reference>
<proteinExistence type="predicted"/>
<evidence type="ECO:0000313" key="1">
    <source>
        <dbReference type="EMBL" id="TVZ00689.1"/>
    </source>
</evidence>
<protein>
    <submittedName>
        <fullName evidence="1">Uncharacterized protein</fullName>
    </submittedName>
</protein>
<dbReference type="OrthoDB" id="4350801at2"/>